<dbReference type="PANTHER" id="PTHR24256">
    <property type="entry name" value="TRYPTASE-RELATED"/>
    <property type="match status" value="1"/>
</dbReference>
<evidence type="ECO:0000256" key="13">
    <source>
        <dbReference type="RuleBase" id="RU366078"/>
    </source>
</evidence>
<comment type="catalytic activity">
    <reaction evidence="11">
        <text>Selective cleavage of 103-Arg-|-Ser-104 and 124-Ile-|-Ile-125 bonds in Limulus clotting factor B to form activated factor B. Cleavage of -Pro-Arg-|-Xaa- bonds in synthetic substrates.</text>
        <dbReference type="EC" id="3.4.21.84"/>
    </reaction>
</comment>
<dbReference type="FunFam" id="2.40.10.10:FF:000120">
    <property type="entry name" value="Putative serine protease"/>
    <property type="match status" value="1"/>
</dbReference>
<dbReference type="InterPro" id="IPR022700">
    <property type="entry name" value="CLIP"/>
</dbReference>
<proteinExistence type="inferred from homology"/>
<sequence>MKNHIVFIVFAVYWTCVFSQSCTTPQGVDSNCISLYECPQLLSAFEQRPLPSPVVNYLRKSQCGFDGYTPRVCCGPLPQQASRPQPTPAPVPTRAPPVNPGGVDPTYDEDSSPAPRNQCGVDMNGDRIYGGQITDLDEFPWMALLGYLTRTGSTTYQCGGVLINQRYVLTAAHCTIGAVEREVGKLITVRLGEYDTQNSVDCVDDVCADPPQNIPIEAAYPHSGYSDDNKNRKDDIALVRLSRRAQYTYYVKPICLANNNERLATGNDVFVAGWGKTLSGKSSPVKLKLGMPIFDKSDCASKYRNLGAELTDKQICAGGVFAKDTCRGDSGGPLMQRRPEGIWEVVGIVSFGNRCGLDGWPGVYSSVAGYSDWILSTLRSTNV</sequence>
<accession>A0A922CLQ4</accession>
<dbReference type="CDD" id="cd00190">
    <property type="entry name" value="Tryp_SPc"/>
    <property type="match status" value="1"/>
</dbReference>
<dbReference type="EMBL" id="JH668392">
    <property type="protein sequence ID" value="KAG6450682.1"/>
    <property type="molecule type" value="Genomic_DNA"/>
</dbReference>
<keyword evidence="2 12" id="KW-0645">Protease</keyword>
<comment type="subcellular location">
    <subcellularLocation>
        <location evidence="13">Secreted</location>
    </subcellularLocation>
</comment>
<evidence type="ECO:0000256" key="9">
    <source>
        <dbReference type="ARBA" id="ARBA00023180"/>
    </source>
</evidence>
<reference evidence="17" key="1">
    <citation type="journal article" date="2016" name="Insect Biochem. Mol. Biol.">
        <title>Multifaceted biological insights from a draft genome sequence of the tobacco hornworm moth, Manduca sexta.</title>
        <authorList>
            <person name="Kanost M.R."/>
            <person name="Arrese E.L."/>
            <person name="Cao X."/>
            <person name="Chen Y.R."/>
            <person name="Chellapilla S."/>
            <person name="Goldsmith M.R."/>
            <person name="Grosse-Wilde E."/>
            <person name="Heckel D.G."/>
            <person name="Herndon N."/>
            <person name="Jiang H."/>
            <person name="Papanicolaou A."/>
            <person name="Qu J."/>
            <person name="Soulages J.L."/>
            <person name="Vogel H."/>
            <person name="Walters J."/>
            <person name="Waterhouse R.M."/>
            <person name="Ahn S.J."/>
            <person name="Almeida F.C."/>
            <person name="An C."/>
            <person name="Aqrawi P."/>
            <person name="Bretschneider A."/>
            <person name="Bryant W.B."/>
            <person name="Bucks S."/>
            <person name="Chao H."/>
            <person name="Chevignon G."/>
            <person name="Christen J.M."/>
            <person name="Clarke D.F."/>
            <person name="Dittmer N.T."/>
            <person name="Ferguson L.C.F."/>
            <person name="Garavelou S."/>
            <person name="Gordon K.H.J."/>
            <person name="Gunaratna R.T."/>
            <person name="Han Y."/>
            <person name="Hauser F."/>
            <person name="He Y."/>
            <person name="Heidel-Fischer H."/>
            <person name="Hirsh A."/>
            <person name="Hu Y."/>
            <person name="Jiang H."/>
            <person name="Kalra D."/>
            <person name="Klinner C."/>
            <person name="Konig C."/>
            <person name="Kovar C."/>
            <person name="Kroll A.R."/>
            <person name="Kuwar S.S."/>
            <person name="Lee S.L."/>
            <person name="Lehman R."/>
            <person name="Li K."/>
            <person name="Li Z."/>
            <person name="Liang H."/>
            <person name="Lovelace S."/>
            <person name="Lu Z."/>
            <person name="Mansfield J.H."/>
            <person name="McCulloch K.J."/>
            <person name="Mathew T."/>
            <person name="Morton B."/>
            <person name="Muzny D.M."/>
            <person name="Neunemann D."/>
            <person name="Ongeri F."/>
            <person name="Pauchet Y."/>
            <person name="Pu L.L."/>
            <person name="Pyrousis I."/>
            <person name="Rao X.J."/>
            <person name="Redding A."/>
            <person name="Roesel C."/>
            <person name="Sanchez-Gracia A."/>
            <person name="Schaack S."/>
            <person name="Shukla A."/>
            <person name="Tetreau G."/>
            <person name="Wang Y."/>
            <person name="Xiong G.H."/>
            <person name="Traut W."/>
            <person name="Walsh T.K."/>
            <person name="Worley K.C."/>
            <person name="Wu D."/>
            <person name="Wu W."/>
            <person name="Wu Y.Q."/>
            <person name="Zhang X."/>
            <person name="Zou Z."/>
            <person name="Zucker H."/>
            <person name="Briscoe A.D."/>
            <person name="Burmester T."/>
            <person name="Clem R.J."/>
            <person name="Feyereisen R."/>
            <person name="Grimmelikhuijzen C.J.P."/>
            <person name="Hamodrakas S.J."/>
            <person name="Hansson B.S."/>
            <person name="Huguet E."/>
            <person name="Jermiin L.S."/>
            <person name="Lan Q."/>
            <person name="Lehman H.K."/>
            <person name="Lorenzen M."/>
            <person name="Merzendorfer H."/>
            <person name="Michalopoulos I."/>
            <person name="Morton D.B."/>
            <person name="Muthukrishnan S."/>
            <person name="Oakeshott J.G."/>
            <person name="Palmer W."/>
            <person name="Park Y."/>
            <person name="Passarelli A.L."/>
            <person name="Rozas J."/>
            <person name="Schwartz L.M."/>
            <person name="Smith W."/>
            <person name="Southgate A."/>
            <person name="Vilcinskas A."/>
            <person name="Vogt R."/>
            <person name="Wang P."/>
            <person name="Werren J."/>
            <person name="Yu X.Q."/>
            <person name="Zhou J.J."/>
            <person name="Brown S.J."/>
            <person name="Scherer S.E."/>
            <person name="Richards S."/>
            <person name="Blissard G.W."/>
        </authorList>
    </citation>
    <scope>NUCLEOTIDE SEQUENCE</scope>
</reference>
<evidence type="ECO:0000256" key="8">
    <source>
        <dbReference type="ARBA" id="ARBA00023157"/>
    </source>
</evidence>
<name>A0A922CLQ4_MANSE</name>
<dbReference type="GO" id="GO:0042381">
    <property type="term" value="P:hemolymph coagulation"/>
    <property type="evidence" value="ECO:0007669"/>
    <property type="project" value="UniProtKB-KW"/>
</dbReference>
<comment type="caution">
    <text evidence="17">The sequence shown here is derived from an EMBL/GenBank/DDBJ whole genome shotgun (WGS) entry which is preliminary data.</text>
</comment>
<keyword evidence="18" id="KW-1185">Reference proteome</keyword>
<feature type="domain" description="Clip" evidence="16">
    <location>
        <begin position="21"/>
        <end position="74"/>
    </location>
</feature>
<dbReference type="SUPFAM" id="SSF50494">
    <property type="entry name" value="Trypsin-like serine proteases"/>
    <property type="match status" value="1"/>
</dbReference>
<evidence type="ECO:0000256" key="2">
    <source>
        <dbReference type="ARBA" id="ARBA00022670"/>
    </source>
</evidence>
<dbReference type="GO" id="GO:0005576">
    <property type="term" value="C:extracellular region"/>
    <property type="evidence" value="ECO:0007669"/>
    <property type="project" value="UniProtKB-SubCell"/>
</dbReference>
<evidence type="ECO:0000256" key="12">
    <source>
        <dbReference type="RuleBase" id="RU363034"/>
    </source>
</evidence>
<evidence type="ECO:0000259" key="15">
    <source>
        <dbReference type="PROSITE" id="PS50240"/>
    </source>
</evidence>
<evidence type="ECO:0000256" key="7">
    <source>
        <dbReference type="ARBA" id="ARBA00023145"/>
    </source>
</evidence>
<evidence type="ECO:0000313" key="18">
    <source>
        <dbReference type="Proteomes" id="UP000791440"/>
    </source>
</evidence>
<dbReference type="OrthoDB" id="9028152at2759"/>
<feature type="chain" id="PRO_5039737699" description="CLIP domain-containing serine protease" evidence="13">
    <location>
        <begin position="20"/>
        <end position="383"/>
    </location>
</feature>
<evidence type="ECO:0000256" key="6">
    <source>
        <dbReference type="ARBA" id="ARBA00022825"/>
    </source>
</evidence>
<dbReference type="InterPro" id="IPR018114">
    <property type="entry name" value="TRYPSIN_HIS"/>
</dbReference>
<dbReference type="Pfam" id="PF12032">
    <property type="entry name" value="CLIP"/>
    <property type="match status" value="1"/>
</dbReference>
<dbReference type="EMBL" id="JH668392">
    <property type="protein sequence ID" value="KAG6450681.1"/>
    <property type="molecule type" value="Genomic_DNA"/>
</dbReference>
<dbReference type="GO" id="GO:0006508">
    <property type="term" value="P:proteolysis"/>
    <property type="evidence" value="ECO:0007669"/>
    <property type="project" value="UniProtKB-KW"/>
</dbReference>
<dbReference type="Gene3D" id="3.30.1640.30">
    <property type="match status" value="1"/>
</dbReference>
<keyword evidence="1" id="KW-0768">Sushi</keyword>
<evidence type="ECO:0000256" key="14">
    <source>
        <dbReference type="SAM" id="MobiDB-lite"/>
    </source>
</evidence>
<evidence type="ECO:0000313" key="17">
    <source>
        <dbReference type="EMBL" id="KAG6450681.1"/>
    </source>
</evidence>
<dbReference type="InterPro" id="IPR001314">
    <property type="entry name" value="Peptidase_S1A"/>
</dbReference>
<dbReference type="PROSITE" id="PS51888">
    <property type="entry name" value="CLIP"/>
    <property type="match status" value="1"/>
</dbReference>
<dbReference type="AlphaFoldDB" id="A0A922CLQ4"/>
<keyword evidence="7" id="KW-0865">Zymogen</keyword>
<dbReference type="InterPro" id="IPR051487">
    <property type="entry name" value="Ser/Thr_Proteases_Immune/Dev"/>
</dbReference>
<dbReference type="FunFam" id="3.30.1640.30:FF:000001">
    <property type="entry name" value="Serine protease 7"/>
    <property type="match status" value="1"/>
</dbReference>
<keyword evidence="3 13" id="KW-0732">Signal</keyword>
<keyword evidence="13" id="KW-0964">Secreted</keyword>
<keyword evidence="5" id="KW-0353">Hemolymph clotting</keyword>
<feature type="region of interest" description="Disordered" evidence="14">
    <location>
        <begin position="79"/>
        <end position="121"/>
    </location>
</feature>
<keyword evidence="4 12" id="KW-0378">Hydrolase</keyword>
<keyword evidence="8" id="KW-1015">Disulfide bond</keyword>
<dbReference type="InterPro" id="IPR033116">
    <property type="entry name" value="TRYPSIN_SER"/>
</dbReference>
<keyword evidence="9" id="KW-0325">Glycoprotein</keyword>
<evidence type="ECO:0000256" key="3">
    <source>
        <dbReference type="ARBA" id="ARBA00022729"/>
    </source>
</evidence>
<organism evidence="17 18">
    <name type="scientific">Manduca sexta</name>
    <name type="common">Tobacco hawkmoth</name>
    <name type="synonym">Tobacco hornworm</name>
    <dbReference type="NCBI Taxonomy" id="7130"/>
    <lineage>
        <taxon>Eukaryota</taxon>
        <taxon>Metazoa</taxon>
        <taxon>Ecdysozoa</taxon>
        <taxon>Arthropoda</taxon>
        <taxon>Hexapoda</taxon>
        <taxon>Insecta</taxon>
        <taxon>Pterygota</taxon>
        <taxon>Neoptera</taxon>
        <taxon>Endopterygota</taxon>
        <taxon>Lepidoptera</taxon>
        <taxon>Glossata</taxon>
        <taxon>Ditrysia</taxon>
        <taxon>Bombycoidea</taxon>
        <taxon>Sphingidae</taxon>
        <taxon>Sphinginae</taxon>
        <taxon>Sphingini</taxon>
        <taxon>Manduca</taxon>
    </lineage>
</organism>
<dbReference type="PROSITE" id="PS00134">
    <property type="entry name" value="TRYPSIN_HIS"/>
    <property type="match status" value="1"/>
</dbReference>
<dbReference type="Gene3D" id="2.40.10.10">
    <property type="entry name" value="Trypsin-like serine proteases"/>
    <property type="match status" value="2"/>
</dbReference>
<keyword evidence="6 12" id="KW-0720">Serine protease</keyword>
<dbReference type="PROSITE" id="PS50240">
    <property type="entry name" value="TRYPSIN_DOM"/>
    <property type="match status" value="1"/>
</dbReference>
<dbReference type="GO" id="GO:0004252">
    <property type="term" value="F:serine-type endopeptidase activity"/>
    <property type="evidence" value="ECO:0007669"/>
    <property type="project" value="UniProtKB-UniRule"/>
</dbReference>
<comment type="domain">
    <text evidence="13">The clip domain consists of 35-55 residues which are 'knitted' together usually by 3 conserved disulfide bonds forming a clip-like compact structure.</text>
</comment>
<evidence type="ECO:0000259" key="16">
    <source>
        <dbReference type="PROSITE" id="PS51888"/>
    </source>
</evidence>
<evidence type="ECO:0000256" key="10">
    <source>
        <dbReference type="ARBA" id="ARBA00024195"/>
    </source>
</evidence>
<feature type="domain" description="Peptidase S1" evidence="15">
    <location>
        <begin position="128"/>
        <end position="379"/>
    </location>
</feature>
<dbReference type="Pfam" id="PF00089">
    <property type="entry name" value="Trypsin"/>
    <property type="match status" value="1"/>
</dbReference>
<dbReference type="InterPro" id="IPR043504">
    <property type="entry name" value="Peptidase_S1_PA_chymotrypsin"/>
</dbReference>
<gene>
    <name evidence="17" type="ORF">O3G_MSEX006727</name>
</gene>
<reference evidence="17" key="2">
    <citation type="submission" date="2020-12" db="EMBL/GenBank/DDBJ databases">
        <authorList>
            <person name="Kanost M."/>
        </authorList>
    </citation>
    <scope>NUCLEOTIDE SEQUENCE</scope>
</reference>
<evidence type="ECO:0000256" key="5">
    <source>
        <dbReference type="ARBA" id="ARBA00022820"/>
    </source>
</evidence>
<evidence type="ECO:0000256" key="4">
    <source>
        <dbReference type="ARBA" id="ARBA00022801"/>
    </source>
</evidence>
<dbReference type="PROSITE" id="PS00135">
    <property type="entry name" value="TRYPSIN_SER"/>
    <property type="match status" value="1"/>
</dbReference>
<dbReference type="EC" id="3.4.21.-" evidence="12"/>
<dbReference type="SMART" id="SM00680">
    <property type="entry name" value="CLIP"/>
    <property type="match status" value="1"/>
</dbReference>
<protein>
    <recommendedName>
        <fullName evidence="13">CLIP domain-containing serine protease</fullName>
        <ecNumber evidence="12">3.4.21.-</ecNumber>
    </recommendedName>
</protein>
<evidence type="ECO:0000256" key="11">
    <source>
        <dbReference type="ARBA" id="ARBA00052079"/>
    </source>
</evidence>
<dbReference type="InterPro" id="IPR001254">
    <property type="entry name" value="Trypsin_dom"/>
</dbReference>
<dbReference type="InterPro" id="IPR009003">
    <property type="entry name" value="Peptidase_S1_PA"/>
</dbReference>
<evidence type="ECO:0000256" key="1">
    <source>
        <dbReference type="ARBA" id="ARBA00022659"/>
    </source>
</evidence>
<comment type="similarity">
    <text evidence="10 13">Belongs to the peptidase S1 family. CLIP subfamily.</text>
</comment>
<dbReference type="PRINTS" id="PR00722">
    <property type="entry name" value="CHYMOTRYPSIN"/>
</dbReference>
<dbReference type="PROSITE" id="PS51257">
    <property type="entry name" value="PROKAR_LIPOPROTEIN"/>
    <property type="match status" value="1"/>
</dbReference>
<dbReference type="SMART" id="SM00020">
    <property type="entry name" value="Tryp_SPc"/>
    <property type="match status" value="1"/>
</dbReference>
<feature type="signal peptide" evidence="13">
    <location>
        <begin position="1"/>
        <end position="19"/>
    </location>
</feature>
<dbReference type="InterPro" id="IPR038565">
    <property type="entry name" value="CLIP_sf"/>
</dbReference>
<dbReference type="Proteomes" id="UP000791440">
    <property type="component" value="Unassembled WGS sequence"/>
</dbReference>
<feature type="compositionally biased region" description="Pro residues" evidence="14">
    <location>
        <begin position="85"/>
        <end position="99"/>
    </location>
</feature>